<dbReference type="InterPro" id="IPR020476">
    <property type="entry name" value="Nudix_hydrolase"/>
</dbReference>
<dbReference type="AlphaFoldDB" id="A0A1H1MVS9"/>
<dbReference type="InterPro" id="IPR051325">
    <property type="entry name" value="Nudix_hydrolase_domain"/>
</dbReference>
<dbReference type="InterPro" id="IPR015797">
    <property type="entry name" value="NUDIX_hydrolase-like_dom_sf"/>
</dbReference>
<dbReference type="GO" id="GO:0006167">
    <property type="term" value="P:AMP biosynthetic process"/>
    <property type="evidence" value="ECO:0007669"/>
    <property type="project" value="TreeGrafter"/>
</dbReference>
<gene>
    <name evidence="5" type="ORF">SAMN04488570_0691</name>
</gene>
<dbReference type="OrthoDB" id="3404294at2"/>
<dbReference type="EMBL" id="LT629757">
    <property type="protein sequence ID" value="SDR90780.1"/>
    <property type="molecule type" value="Genomic_DNA"/>
</dbReference>
<dbReference type="Gene3D" id="3.90.79.10">
    <property type="entry name" value="Nucleoside Triphosphate Pyrophosphohydrolase"/>
    <property type="match status" value="1"/>
</dbReference>
<dbReference type="RefSeq" id="WP_091726110.1">
    <property type="nucleotide sequence ID" value="NZ_LT629757.1"/>
</dbReference>
<dbReference type="PANTHER" id="PTHR21340:SF0">
    <property type="entry name" value="BIS(5'-NUCLEOSYL)-TETRAPHOSPHATASE [ASYMMETRICAL]"/>
    <property type="match status" value="1"/>
</dbReference>
<reference evidence="6" key="1">
    <citation type="submission" date="2016-10" db="EMBL/GenBank/DDBJ databases">
        <authorList>
            <person name="Varghese N."/>
            <person name="Submissions S."/>
        </authorList>
    </citation>
    <scope>NUCLEOTIDE SEQUENCE [LARGE SCALE GENOMIC DNA]</scope>
    <source>
        <strain evidence="6">DSM 22127</strain>
    </source>
</reference>
<dbReference type="InterPro" id="IPR020084">
    <property type="entry name" value="NUDIX_hydrolase_CS"/>
</dbReference>
<dbReference type="PROSITE" id="PS51462">
    <property type="entry name" value="NUDIX"/>
    <property type="match status" value="1"/>
</dbReference>
<dbReference type="PANTHER" id="PTHR21340">
    <property type="entry name" value="DIADENOSINE 5,5-P1,P4-TETRAPHOSPHATE PYROPHOSPHOHYDROLASE MUTT"/>
    <property type="match status" value="1"/>
</dbReference>
<evidence type="ECO:0000256" key="2">
    <source>
        <dbReference type="ARBA" id="ARBA00022801"/>
    </source>
</evidence>
<organism evidence="5 6">
    <name type="scientific">Nocardioides scoriae</name>
    <dbReference type="NCBI Taxonomy" id="642780"/>
    <lineage>
        <taxon>Bacteria</taxon>
        <taxon>Bacillati</taxon>
        <taxon>Actinomycetota</taxon>
        <taxon>Actinomycetes</taxon>
        <taxon>Propionibacteriales</taxon>
        <taxon>Nocardioidaceae</taxon>
        <taxon>Nocardioides</taxon>
    </lineage>
</organism>
<feature type="domain" description="Nudix hydrolase" evidence="4">
    <location>
        <begin position="13"/>
        <end position="147"/>
    </location>
</feature>
<keyword evidence="2 3" id="KW-0378">Hydrolase</keyword>
<keyword evidence="6" id="KW-1185">Reference proteome</keyword>
<evidence type="ECO:0000313" key="5">
    <source>
        <dbReference type="EMBL" id="SDR90780.1"/>
    </source>
</evidence>
<dbReference type="Proteomes" id="UP000198859">
    <property type="component" value="Chromosome I"/>
</dbReference>
<protein>
    <submittedName>
        <fullName evidence="5">ADP-ribose pyrophosphatase YjhB, NUDIX family</fullName>
    </submittedName>
</protein>
<proteinExistence type="inferred from homology"/>
<dbReference type="GO" id="GO:0006754">
    <property type="term" value="P:ATP biosynthetic process"/>
    <property type="evidence" value="ECO:0007669"/>
    <property type="project" value="TreeGrafter"/>
</dbReference>
<dbReference type="STRING" id="642780.SAMN04488570_0691"/>
<evidence type="ECO:0000256" key="3">
    <source>
        <dbReference type="RuleBase" id="RU003476"/>
    </source>
</evidence>
<evidence type="ECO:0000259" key="4">
    <source>
        <dbReference type="PROSITE" id="PS51462"/>
    </source>
</evidence>
<dbReference type="GO" id="GO:0004081">
    <property type="term" value="F:bis(5'-nucleosyl)-tetraphosphatase (asymmetrical) activity"/>
    <property type="evidence" value="ECO:0007669"/>
    <property type="project" value="TreeGrafter"/>
</dbReference>
<comment type="similarity">
    <text evidence="1 3">Belongs to the Nudix hydrolase family.</text>
</comment>
<dbReference type="PRINTS" id="PR00502">
    <property type="entry name" value="NUDIXFAMILY"/>
</dbReference>
<accession>A0A1H1MVS9</accession>
<dbReference type="PROSITE" id="PS00893">
    <property type="entry name" value="NUDIX_BOX"/>
    <property type="match status" value="1"/>
</dbReference>
<dbReference type="InterPro" id="IPR000086">
    <property type="entry name" value="NUDIX_hydrolase_dom"/>
</dbReference>
<name>A0A1H1MVS9_9ACTN</name>
<sequence>MFVHCACGQRHWGRFGAAGLLLTDPGRTGVLLQKRSVHVHSGGTWSVPGGAIERGEDPVAAALREAHEEAGLRARDLAVSRTVVGTDHGTWSYTYVIAEAPRPELAELASAGATSWEADRTLWVDLDRVGSYRLHPGLREVWPRLHGELLQG</sequence>
<dbReference type="SUPFAM" id="SSF55811">
    <property type="entry name" value="Nudix"/>
    <property type="match status" value="1"/>
</dbReference>
<evidence type="ECO:0000313" key="6">
    <source>
        <dbReference type="Proteomes" id="UP000198859"/>
    </source>
</evidence>
<dbReference type="Pfam" id="PF00293">
    <property type="entry name" value="NUDIX"/>
    <property type="match status" value="1"/>
</dbReference>
<evidence type="ECO:0000256" key="1">
    <source>
        <dbReference type="ARBA" id="ARBA00005582"/>
    </source>
</evidence>